<keyword evidence="3" id="KW-0812">Transmembrane</keyword>
<evidence type="ECO:0000256" key="2">
    <source>
        <dbReference type="SAM" id="MobiDB-lite"/>
    </source>
</evidence>
<feature type="transmembrane region" description="Helical" evidence="3">
    <location>
        <begin position="80"/>
        <end position="98"/>
    </location>
</feature>
<dbReference type="PANTHER" id="PTHR43156:SF2">
    <property type="entry name" value="STAGE II SPORULATION PROTEIN E"/>
    <property type="match status" value="1"/>
</dbReference>
<gene>
    <name evidence="5" type="ORF">G5C60_47935</name>
</gene>
<dbReference type="SMART" id="SM00331">
    <property type="entry name" value="PP2C_SIG"/>
    <property type="match status" value="1"/>
</dbReference>
<dbReference type="RefSeq" id="WP_165270122.1">
    <property type="nucleotide sequence ID" value="NZ_JAAKZY010000327.1"/>
</dbReference>
<keyword evidence="6" id="KW-1185">Reference proteome</keyword>
<dbReference type="FunFam" id="3.60.40.10:FF:000058">
    <property type="entry name" value="Stage II sporulation protein E"/>
    <property type="match status" value="1"/>
</dbReference>
<dbReference type="InterPro" id="IPR036457">
    <property type="entry name" value="PPM-type-like_dom_sf"/>
</dbReference>
<feature type="transmembrane region" description="Helical" evidence="3">
    <location>
        <begin position="45"/>
        <end position="68"/>
    </location>
</feature>
<evidence type="ECO:0000256" key="3">
    <source>
        <dbReference type="SAM" id="Phobius"/>
    </source>
</evidence>
<dbReference type="InterPro" id="IPR052016">
    <property type="entry name" value="Bact_Sigma-Reg"/>
</dbReference>
<comment type="caution">
    <text evidence="5">The sequence shown here is derived from an EMBL/GenBank/DDBJ whole genome shotgun (WGS) entry which is preliminary data.</text>
</comment>
<name>A0A6G4VLX5_9ACTN</name>
<keyword evidence="3" id="KW-1133">Transmembrane helix</keyword>
<feature type="domain" description="PPM-type phosphatase" evidence="4">
    <location>
        <begin position="162"/>
        <end position="376"/>
    </location>
</feature>
<dbReference type="Proteomes" id="UP000472335">
    <property type="component" value="Unassembled WGS sequence"/>
</dbReference>
<dbReference type="AlphaFoldDB" id="A0A6G4VLX5"/>
<dbReference type="PANTHER" id="PTHR43156">
    <property type="entry name" value="STAGE II SPORULATION PROTEIN E-RELATED"/>
    <property type="match status" value="1"/>
</dbReference>
<feature type="compositionally biased region" description="Polar residues" evidence="2">
    <location>
        <begin position="422"/>
        <end position="433"/>
    </location>
</feature>
<dbReference type="GO" id="GO:0016791">
    <property type="term" value="F:phosphatase activity"/>
    <property type="evidence" value="ECO:0007669"/>
    <property type="project" value="TreeGrafter"/>
</dbReference>
<keyword evidence="3" id="KW-0472">Membrane</keyword>
<feature type="region of interest" description="Disordered" evidence="2">
    <location>
        <begin position="382"/>
        <end position="433"/>
    </location>
</feature>
<dbReference type="Pfam" id="PF07228">
    <property type="entry name" value="SpoIIE"/>
    <property type="match status" value="1"/>
</dbReference>
<keyword evidence="1" id="KW-0378">Hydrolase</keyword>
<reference evidence="5 6" key="1">
    <citation type="submission" date="2020-02" db="EMBL/GenBank/DDBJ databases">
        <title>Whole-genome analyses of novel actinobacteria.</title>
        <authorList>
            <person name="Sahin N."/>
            <person name="Gencbay T."/>
        </authorList>
    </citation>
    <scope>NUCLEOTIDE SEQUENCE [LARGE SCALE GENOMIC DNA]</scope>
    <source>
        <strain evidence="5 6">HC44</strain>
    </source>
</reference>
<evidence type="ECO:0000313" key="5">
    <source>
        <dbReference type="EMBL" id="NGO15119.1"/>
    </source>
</evidence>
<dbReference type="EMBL" id="JAAKZY010000327">
    <property type="protein sequence ID" value="NGO15119.1"/>
    <property type="molecule type" value="Genomic_DNA"/>
</dbReference>
<dbReference type="InterPro" id="IPR001932">
    <property type="entry name" value="PPM-type_phosphatase-like_dom"/>
</dbReference>
<sequence length="433" mass="44580">MSHARDHGGDHWPIRPFRNRVAGPGARARIRAAAHAAASTPVLPVLIVCVIVLVDLLGGEGMIWLPLLAAGPALAATTSGPRGVLCVGLLAVVLGAALGTRDGVPGHELAVVLSALAAVTLASGLASALRGRRERVLAAVRSVAEAAQHALLQPIPATVGPFQVAVRYSAAAAEARIGGDLYALVPTPYGVRLIVGDVRGKGLPAVGTAALVLGVFREAAYDEPDLLAVVSRIERSLARNLGCDDFVTAVVAGYPRSGRLEVVNCGHAPPLLVRESGVVAAVEPTHPAPPLGLRTLSGETPSLQVLPFADGDQLLLYTDGVTEARDHGREFYPLAEGLARHLSDEPARTLTALHDELLAHVGGHLHDDAALLLLRKPRVSETTVPEPAVPESAVPEPAVPEAASEAGNGASRSVPPPGPALSNHSSQRSATAN</sequence>
<feature type="transmembrane region" description="Helical" evidence="3">
    <location>
        <begin position="110"/>
        <end position="129"/>
    </location>
</feature>
<evidence type="ECO:0000259" key="4">
    <source>
        <dbReference type="SMART" id="SM00331"/>
    </source>
</evidence>
<evidence type="ECO:0000256" key="1">
    <source>
        <dbReference type="ARBA" id="ARBA00022801"/>
    </source>
</evidence>
<accession>A0A6G4VLX5</accession>
<dbReference type="SUPFAM" id="SSF81606">
    <property type="entry name" value="PP2C-like"/>
    <property type="match status" value="1"/>
</dbReference>
<protein>
    <submittedName>
        <fullName evidence="5">Serine/threonine-protein phosphatase</fullName>
    </submittedName>
</protein>
<proteinExistence type="predicted"/>
<dbReference type="Gene3D" id="3.60.40.10">
    <property type="entry name" value="PPM-type phosphatase domain"/>
    <property type="match status" value="1"/>
</dbReference>
<feature type="compositionally biased region" description="Low complexity" evidence="2">
    <location>
        <begin position="384"/>
        <end position="406"/>
    </location>
</feature>
<evidence type="ECO:0000313" key="6">
    <source>
        <dbReference type="Proteomes" id="UP000472335"/>
    </source>
</evidence>
<organism evidence="5 6">
    <name type="scientific">Streptomyces scabichelini</name>
    <dbReference type="NCBI Taxonomy" id="2711217"/>
    <lineage>
        <taxon>Bacteria</taxon>
        <taxon>Bacillati</taxon>
        <taxon>Actinomycetota</taxon>
        <taxon>Actinomycetes</taxon>
        <taxon>Kitasatosporales</taxon>
        <taxon>Streptomycetaceae</taxon>
        <taxon>Streptomyces</taxon>
    </lineage>
</organism>